<feature type="domain" description="RRM" evidence="5">
    <location>
        <begin position="118"/>
        <end position="192"/>
    </location>
</feature>
<evidence type="ECO:0000259" key="5">
    <source>
        <dbReference type="PROSITE" id="PS50102"/>
    </source>
</evidence>
<organism evidence="6 7">
    <name type="scientific">Acanthamoeba castellanii (strain ATCC 30010 / Neff)</name>
    <dbReference type="NCBI Taxonomy" id="1257118"/>
    <lineage>
        <taxon>Eukaryota</taxon>
        <taxon>Amoebozoa</taxon>
        <taxon>Discosea</taxon>
        <taxon>Longamoebia</taxon>
        <taxon>Centramoebida</taxon>
        <taxon>Acanthamoebidae</taxon>
        <taxon>Acanthamoeba</taxon>
    </lineage>
</organism>
<dbReference type="VEuPathDB" id="AmoebaDB:ACA1_290990"/>
<dbReference type="Pfam" id="PF22976">
    <property type="entry name" value="RRM_10"/>
    <property type="match status" value="1"/>
</dbReference>
<dbReference type="SMART" id="SM00360">
    <property type="entry name" value="RRM"/>
    <property type="match status" value="4"/>
</dbReference>
<dbReference type="PROSITE" id="PS50102">
    <property type="entry name" value="RRM"/>
    <property type="match status" value="4"/>
</dbReference>
<evidence type="ECO:0000256" key="2">
    <source>
        <dbReference type="ARBA" id="ARBA00022884"/>
    </source>
</evidence>
<sequence>MRVPMAEERNGLPWRESKHFYFFPASAPLRPRPLSDPCFPSLLHPPPIFARSSALYRLLRPPPLDLLFLQLHPFNLPLPLSINFKMINETQDQFNYDGSAEQSLRKKPKSDPPSGPSSVLHVRNLPMDCTEQELVTIACPFGRVEKVLLLKGKTQGFVQMQDVQSASALVQCYSQAQVNIRGKPVYFQYSQHQAVNTATGDEQSNHILLVTVTNLVYPVTIDILHQVFSKYGAIHKIVIFSKKGFQALIQMGDKNQAQAAKQALDGQNIYSGCCTLRIQYSNLPSLNVKYNNDKSRDFTNNNLPSGDAAGPAVGQFGGALNPLGLGLFPDASYGGYHVSPAAFGYGQKQGAVGMAMGMGPSVLIVNGLEAERVTPDVLFTLFGVYGDVLRVKILYNKTDTALVQFATPQQAETALANLNQAPLFGRTLTINFSKHNTIAMPREGTEGAHLTKDYTGSPLHRFKVAGSKNFQHIFPPGSVLHVSNIPASASEEDIKNLFAQYGRVLSFRFFAKDRRMGHVEMASTTEGIEALLYTHNAQLHDHHLRVTFSKGSQHAPAPGAGASSMGFAQGFAGYQ</sequence>
<dbReference type="SUPFAM" id="SSF54928">
    <property type="entry name" value="RNA-binding domain, RBD"/>
    <property type="match status" value="4"/>
</dbReference>
<dbReference type="GO" id="GO:0003723">
    <property type="term" value="F:RNA binding"/>
    <property type="evidence" value="ECO:0007669"/>
    <property type="project" value="UniProtKB-UniRule"/>
</dbReference>
<evidence type="ECO:0000256" key="4">
    <source>
        <dbReference type="SAM" id="MobiDB-lite"/>
    </source>
</evidence>
<dbReference type="CDD" id="cd12425">
    <property type="entry name" value="RRM4_PTBP1_like"/>
    <property type="match status" value="1"/>
</dbReference>
<feature type="region of interest" description="Disordered" evidence="4">
    <location>
        <begin position="98"/>
        <end position="119"/>
    </location>
</feature>
<dbReference type="KEGG" id="acan:ACA1_290990"/>
<dbReference type="InterPro" id="IPR021790">
    <property type="entry name" value="PTBP1-like_RRM2"/>
</dbReference>
<evidence type="ECO:0000313" key="6">
    <source>
        <dbReference type="EMBL" id="ELR25321.1"/>
    </source>
</evidence>
<dbReference type="CDD" id="cd12423">
    <property type="entry name" value="RRM3_PTBP1_like"/>
    <property type="match status" value="1"/>
</dbReference>
<dbReference type="InterPro" id="IPR055204">
    <property type="entry name" value="HNRNPL_RRM"/>
</dbReference>
<dbReference type="RefSeq" id="XP_004368076.1">
    <property type="nucleotide sequence ID" value="XM_004368019.1"/>
</dbReference>
<protein>
    <submittedName>
        <fullName evidence="6">HnRNPL/PTB/hephaestus splicing factor subfamily protein</fullName>
    </submittedName>
</protein>
<dbReference type="Pfam" id="PF00076">
    <property type="entry name" value="RRM_1"/>
    <property type="match status" value="1"/>
</dbReference>
<dbReference type="AlphaFoldDB" id="L8HLM4"/>
<dbReference type="InterPro" id="IPR000504">
    <property type="entry name" value="RRM_dom"/>
</dbReference>
<dbReference type="GeneID" id="14926371"/>
<dbReference type="EMBL" id="KB007805">
    <property type="protein sequence ID" value="ELR25321.1"/>
    <property type="molecule type" value="Genomic_DNA"/>
</dbReference>
<dbReference type="CDD" id="cd12421">
    <property type="entry name" value="RRM1_PTBP1_hnRNPL_like"/>
    <property type="match status" value="1"/>
</dbReference>
<dbReference type="FunFam" id="3.30.70.330:FF:000341">
    <property type="entry name" value="Hephaestus, isoform C"/>
    <property type="match status" value="1"/>
</dbReference>
<gene>
    <name evidence="6" type="ORF">ACA1_290990</name>
</gene>
<keyword evidence="7" id="KW-1185">Reference proteome</keyword>
<dbReference type="Gene3D" id="3.30.70.330">
    <property type="match status" value="4"/>
</dbReference>
<proteinExistence type="predicted"/>
<evidence type="ECO:0000313" key="7">
    <source>
        <dbReference type="Proteomes" id="UP000011083"/>
    </source>
</evidence>
<keyword evidence="1" id="KW-0677">Repeat</keyword>
<dbReference type="InterPro" id="IPR012677">
    <property type="entry name" value="Nucleotide-bd_a/b_plait_sf"/>
</dbReference>
<dbReference type="Proteomes" id="UP000011083">
    <property type="component" value="Unassembled WGS sequence"/>
</dbReference>
<evidence type="ECO:0000256" key="1">
    <source>
        <dbReference type="ARBA" id="ARBA00022737"/>
    </source>
</evidence>
<dbReference type="Pfam" id="PF11835">
    <property type="entry name" value="RRM_8"/>
    <property type="match status" value="1"/>
</dbReference>
<keyword evidence="2 3" id="KW-0694">RNA-binding</keyword>
<dbReference type="Pfam" id="PF13893">
    <property type="entry name" value="RRM_5"/>
    <property type="match status" value="1"/>
</dbReference>
<name>L8HLM4_ACACF</name>
<dbReference type="OMA" id="NMIYPVT"/>
<accession>L8HLM4</accession>
<feature type="domain" description="RRM" evidence="5">
    <location>
        <begin position="361"/>
        <end position="435"/>
    </location>
</feature>
<feature type="domain" description="RRM" evidence="5">
    <location>
        <begin position="478"/>
        <end position="551"/>
    </location>
</feature>
<dbReference type="OrthoDB" id="296632at2759"/>
<evidence type="ECO:0000256" key="3">
    <source>
        <dbReference type="PROSITE-ProRule" id="PRU00176"/>
    </source>
</evidence>
<dbReference type="PANTHER" id="PTHR15592">
    <property type="entry name" value="MATRIN 3/NUCLEAR PROTEIN 220-RELATED"/>
    <property type="match status" value="1"/>
</dbReference>
<reference evidence="6 7" key="1">
    <citation type="journal article" date="2013" name="Genome Biol.">
        <title>Genome of Acanthamoeba castellanii highlights extensive lateral gene transfer and early evolution of tyrosine kinase signaling.</title>
        <authorList>
            <person name="Clarke M."/>
            <person name="Lohan A.J."/>
            <person name="Liu B."/>
            <person name="Lagkouvardos I."/>
            <person name="Roy S."/>
            <person name="Zafar N."/>
            <person name="Bertelli C."/>
            <person name="Schilde C."/>
            <person name="Kianianmomeni A."/>
            <person name="Burglin T.R."/>
            <person name="Frech C."/>
            <person name="Turcotte B."/>
            <person name="Kopec K.O."/>
            <person name="Synnott J.M."/>
            <person name="Choo C."/>
            <person name="Paponov I."/>
            <person name="Finkler A."/>
            <person name="Soon Heng Tan C."/>
            <person name="Hutchins A.P."/>
            <person name="Weinmeier T."/>
            <person name="Rattei T."/>
            <person name="Chu J.S."/>
            <person name="Gimenez G."/>
            <person name="Irimia M."/>
            <person name="Rigden D.J."/>
            <person name="Fitzpatrick D.A."/>
            <person name="Lorenzo-Morales J."/>
            <person name="Bateman A."/>
            <person name="Chiu C.H."/>
            <person name="Tang P."/>
            <person name="Hegemann P."/>
            <person name="Fromm H."/>
            <person name="Raoult D."/>
            <person name="Greub G."/>
            <person name="Miranda-Saavedra D."/>
            <person name="Chen N."/>
            <person name="Nash P."/>
            <person name="Ginger M.L."/>
            <person name="Horn M."/>
            <person name="Schaap P."/>
            <person name="Caler L."/>
            <person name="Loftus B."/>
        </authorList>
    </citation>
    <scope>NUCLEOTIDE SEQUENCE [LARGE SCALE GENOMIC DNA]</scope>
    <source>
        <strain evidence="6 7">Neff</strain>
    </source>
</reference>
<dbReference type="InterPro" id="IPR035979">
    <property type="entry name" value="RBD_domain_sf"/>
</dbReference>
<feature type="domain" description="RRM" evidence="5">
    <location>
        <begin position="208"/>
        <end position="283"/>
    </location>
</feature>
<dbReference type="STRING" id="1257118.L8HLM4"/>